<sequence>MLRSLRLVCKVRRKKRYNSYQGEQGIVAPNLLNRQFDAGAPNEKRVTDVTEFSVADRP</sequence>
<proteinExistence type="predicted"/>
<evidence type="ECO:0000313" key="2">
    <source>
        <dbReference type="Proteomes" id="UP000544090"/>
    </source>
</evidence>
<evidence type="ECO:0000313" key="1">
    <source>
        <dbReference type="EMBL" id="NKX56198.1"/>
    </source>
</evidence>
<gene>
    <name evidence="1" type="ORF">HGG74_17015</name>
</gene>
<protein>
    <recommendedName>
        <fullName evidence="3">Transposase</fullName>
    </recommendedName>
</protein>
<dbReference type="Proteomes" id="UP000544090">
    <property type="component" value="Unassembled WGS sequence"/>
</dbReference>
<keyword evidence="2" id="KW-1185">Reference proteome</keyword>
<organism evidence="1 2">
    <name type="scientific">Arthrobacter mobilis</name>
    <dbReference type="NCBI Taxonomy" id="2724944"/>
    <lineage>
        <taxon>Bacteria</taxon>
        <taxon>Bacillati</taxon>
        <taxon>Actinomycetota</taxon>
        <taxon>Actinomycetes</taxon>
        <taxon>Micrococcales</taxon>
        <taxon>Micrococcaceae</taxon>
        <taxon>Arthrobacter</taxon>
    </lineage>
</organism>
<name>A0A7X6K705_9MICC</name>
<reference evidence="1 2" key="1">
    <citation type="submission" date="2020-04" db="EMBL/GenBank/DDBJ databases">
        <title>Arthrobacter sp. nov.</title>
        <authorList>
            <person name="Liu S."/>
        </authorList>
    </citation>
    <scope>NUCLEOTIDE SEQUENCE [LARGE SCALE GENOMIC DNA]</scope>
    <source>
        <strain evidence="1 2">E918</strain>
    </source>
</reference>
<dbReference type="EMBL" id="JAAZSQ010000020">
    <property type="protein sequence ID" value="NKX56198.1"/>
    <property type="molecule type" value="Genomic_DNA"/>
</dbReference>
<accession>A0A7X6K705</accession>
<dbReference type="AlphaFoldDB" id="A0A7X6K705"/>
<comment type="caution">
    <text evidence="1">The sequence shown here is derived from an EMBL/GenBank/DDBJ whole genome shotgun (WGS) entry which is preliminary data.</text>
</comment>
<evidence type="ECO:0008006" key="3">
    <source>
        <dbReference type="Google" id="ProtNLM"/>
    </source>
</evidence>